<feature type="compositionally biased region" description="Polar residues" evidence="1">
    <location>
        <begin position="178"/>
        <end position="187"/>
    </location>
</feature>
<feature type="compositionally biased region" description="Low complexity" evidence="1">
    <location>
        <begin position="131"/>
        <end position="140"/>
    </location>
</feature>
<feature type="region of interest" description="Disordered" evidence="1">
    <location>
        <begin position="45"/>
        <end position="72"/>
    </location>
</feature>
<dbReference type="EMBL" id="FTNI01000024">
    <property type="protein sequence ID" value="SIS04492.1"/>
    <property type="molecule type" value="Genomic_DNA"/>
</dbReference>
<reference evidence="3" key="1">
    <citation type="submission" date="2017-01" db="EMBL/GenBank/DDBJ databases">
        <authorList>
            <person name="Varghese N."/>
            <person name="Submissions S."/>
        </authorList>
    </citation>
    <scope>NUCLEOTIDE SEQUENCE [LARGE SCALE GENOMIC DNA]</scope>
    <source>
        <strain evidence="3">ATCC 12950</strain>
    </source>
</reference>
<evidence type="ECO:0000256" key="1">
    <source>
        <dbReference type="SAM" id="MobiDB-lite"/>
    </source>
</evidence>
<accession>A0A1N7FVW9</accession>
<feature type="region of interest" description="Disordered" evidence="1">
    <location>
        <begin position="130"/>
        <end position="197"/>
    </location>
</feature>
<proteinExistence type="predicted"/>
<evidence type="ECO:0000313" key="2">
    <source>
        <dbReference type="EMBL" id="SIS04492.1"/>
    </source>
</evidence>
<dbReference type="STRING" id="58117.SAMN05421833_12464"/>
<feature type="region of interest" description="Disordered" evidence="1">
    <location>
        <begin position="1"/>
        <end position="30"/>
    </location>
</feature>
<gene>
    <name evidence="2" type="ORF">SAMN05421833_12464</name>
</gene>
<feature type="compositionally biased region" description="Polar residues" evidence="1">
    <location>
        <begin position="156"/>
        <end position="166"/>
    </location>
</feature>
<dbReference type="Proteomes" id="UP000186096">
    <property type="component" value="Unassembled WGS sequence"/>
</dbReference>
<sequence>MTGRCCDDTSCRSAARTAPQPRESSQVTVPATRARALRTAAGLESALHGGECRGRRRVSRGDPPPPPRGRPARFCFTGMTCGFPARREPALTGRLSGSTLWESALLPAFRICAEERPPFLHRTPGTFPALPAGRWRTAPARPRRPVRRDFDASVGDSPTETRTNAGGSELPQSAHRASAQQGKTPTRTGARRDRLTAVPRRHRISGRWRNARRRRARSRETAADADCAVFTIQSCTVS</sequence>
<protein>
    <submittedName>
        <fullName evidence="2">Uncharacterized protein</fullName>
    </submittedName>
</protein>
<keyword evidence="3" id="KW-1185">Reference proteome</keyword>
<dbReference type="AlphaFoldDB" id="A0A1N7FVW9"/>
<feature type="compositionally biased region" description="Basic and acidic residues" evidence="1">
    <location>
        <begin position="1"/>
        <end position="10"/>
    </location>
</feature>
<organism evidence="2 3">
    <name type="scientific">Microbispora rosea</name>
    <dbReference type="NCBI Taxonomy" id="58117"/>
    <lineage>
        <taxon>Bacteria</taxon>
        <taxon>Bacillati</taxon>
        <taxon>Actinomycetota</taxon>
        <taxon>Actinomycetes</taxon>
        <taxon>Streptosporangiales</taxon>
        <taxon>Streptosporangiaceae</taxon>
        <taxon>Microbispora</taxon>
    </lineage>
</organism>
<name>A0A1N7FVW9_9ACTN</name>
<evidence type="ECO:0000313" key="3">
    <source>
        <dbReference type="Proteomes" id="UP000186096"/>
    </source>
</evidence>